<evidence type="ECO:0000256" key="6">
    <source>
        <dbReference type="ARBA" id="ARBA00023295"/>
    </source>
</evidence>
<evidence type="ECO:0000256" key="5">
    <source>
        <dbReference type="ARBA" id="ARBA00023277"/>
    </source>
</evidence>
<reference evidence="12" key="1">
    <citation type="submission" date="2022-05" db="EMBL/GenBank/DDBJ databases">
        <title>The Musa troglodytarum L. genome provides insights into the mechanism of non-climacteric behaviour and enrichment of carotenoids.</title>
        <authorList>
            <person name="Wang J."/>
        </authorList>
    </citation>
    <scope>NUCLEOTIDE SEQUENCE</scope>
    <source>
        <tissue evidence="12">Leaf</tissue>
    </source>
</reference>
<dbReference type="GO" id="GO:0030245">
    <property type="term" value="P:cellulose catabolic process"/>
    <property type="evidence" value="ECO:0007669"/>
    <property type="project" value="UniProtKB-KW"/>
</dbReference>
<keyword evidence="4 9" id="KW-0136">Cellulose degradation</keyword>
<dbReference type="Gene3D" id="1.50.10.10">
    <property type="match status" value="1"/>
</dbReference>
<dbReference type="AlphaFoldDB" id="A0A9E7GB82"/>
<keyword evidence="10" id="KW-1133">Transmembrane helix</keyword>
<dbReference type="InterPro" id="IPR018221">
    <property type="entry name" value="Glyco_hydro_9_His_AS"/>
</dbReference>
<dbReference type="PANTHER" id="PTHR22298">
    <property type="entry name" value="ENDO-1,4-BETA-GLUCANASE"/>
    <property type="match status" value="1"/>
</dbReference>
<keyword evidence="10" id="KW-0472">Membrane</keyword>
<dbReference type="InterPro" id="IPR008928">
    <property type="entry name" value="6-hairpin_glycosidase_sf"/>
</dbReference>
<evidence type="ECO:0000259" key="11">
    <source>
        <dbReference type="Pfam" id="PF00759"/>
    </source>
</evidence>
<dbReference type="EMBL" id="CP097508">
    <property type="protein sequence ID" value="URE11485.1"/>
    <property type="molecule type" value="Genomic_DNA"/>
</dbReference>
<dbReference type="SUPFAM" id="SSF48208">
    <property type="entry name" value="Six-hairpin glycosidases"/>
    <property type="match status" value="1"/>
</dbReference>
<keyword evidence="5 8" id="KW-0119">Carbohydrate metabolism</keyword>
<evidence type="ECO:0000256" key="4">
    <source>
        <dbReference type="ARBA" id="ARBA00023001"/>
    </source>
</evidence>
<keyword evidence="6 8" id="KW-0326">Glycosidase</keyword>
<keyword evidence="10" id="KW-0812">Transmembrane</keyword>
<dbReference type="InterPro" id="IPR012341">
    <property type="entry name" value="6hp_glycosidase-like_sf"/>
</dbReference>
<dbReference type="InterPro" id="IPR001701">
    <property type="entry name" value="Glyco_hydro_9"/>
</dbReference>
<evidence type="ECO:0000256" key="2">
    <source>
        <dbReference type="ARBA" id="ARBA00007072"/>
    </source>
</evidence>
<dbReference type="Proteomes" id="UP001055439">
    <property type="component" value="Chromosome 6"/>
</dbReference>
<feature type="transmembrane region" description="Helical" evidence="10">
    <location>
        <begin position="68"/>
        <end position="89"/>
    </location>
</feature>
<gene>
    <name evidence="12" type="ORF">MUK42_21611</name>
</gene>
<protein>
    <recommendedName>
        <fullName evidence="9">Endoglucanase</fullName>
        <ecNumber evidence="9">3.2.1.4</ecNumber>
    </recommendedName>
</protein>
<dbReference type="GO" id="GO:0008810">
    <property type="term" value="F:cellulase activity"/>
    <property type="evidence" value="ECO:0007669"/>
    <property type="project" value="UniProtKB-EC"/>
</dbReference>
<sequence>MEESSKSYVHSISGAGRLLPSADRWNSIEVDFGLIPTSSVSKESSPLMYAKSYDFRLSVQDKSHLKRFIYVVISLIVVAAAAALLTALLPRKHAGGGSSSGLPLALDYALLFFDAQKSGFLPKSNPVKFRGNSALQDGKWKQDNASLVGGFYDSGNNIKFSFTTAYTITLLSWTVIEYSHKYAAIGQLEHVGGANDDAKVDNDMACWQRPEDMTYPRPVFKCKSSSADLAGEIIAALAAASLVFYQEDANYSTRLAQTSQTLYEFATKNHVKGTYSEDKDCGVQAANLYNSSSYKDELVWGATWLFLATGNFTYLSYATENFEAAVEEALPSDTGVFYWNNKVAANAVTLRYLRDPGNPYEPTLKTCSDMANMIICSYLSTPNKFSMTPGGLILLQPNKSAPLQFAATAAFLSKIYGDYLNIINIPGANCGSEFFALERLQNFARSQVNYMLGDNPMKMSYLVGFGDHFPEHVHHRAASIPWDGHNYSCSEGKRWRDAEESNPNALLGAVVAGPDEHEDFLDIRNRPEYTEPTIAGNAGVVAALVALVDEPITPRINGAKSRPPMPVLAVVLPRKEPDLMESSPFSITQDDVDDAVDGEEDDADVDGEGHHRLIAQLHVLPTEAVDCVRHGLLVLHGLLVRIVQLYPYLSQAAALHLLRQHPIVEAPVVLVAQHVVGLPQLNELLRGSLERSDVVSGWYSFDSLQYAALISSMSAFANTPRNLIAVHICVICVTTMMLSRMTD</sequence>
<feature type="active site" evidence="8">
    <location>
        <position position="474"/>
    </location>
</feature>
<evidence type="ECO:0000256" key="7">
    <source>
        <dbReference type="ARBA" id="ARBA00023326"/>
    </source>
</evidence>
<dbReference type="EC" id="3.2.1.4" evidence="9"/>
<dbReference type="OrthoDB" id="10257085at2759"/>
<keyword evidence="7 8" id="KW-0624">Polysaccharide degradation</keyword>
<evidence type="ECO:0000256" key="1">
    <source>
        <dbReference type="ARBA" id="ARBA00000966"/>
    </source>
</evidence>
<feature type="domain" description="Glycoside hydrolase family 9" evidence="11">
    <location>
        <begin position="105"/>
        <end position="544"/>
    </location>
</feature>
<comment type="catalytic activity">
    <reaction evidence="1 9">
        <text>Endohydrolysis of (1-&gt;4)-beta-D-glucosidic linkages in cellulose, lichenin and cereal beta-D-glucans.</text>
        <dbReference type="EC" id="3.2.1.4"/>
    </reaction>
</comment>
<comment type="similarity">
    <text evidence="2 8 9">Belongs to the glycosyl hydrolase 9 (cellulase E) family.</text>
</comment>
<keyword evidence="13" id="KW-1185">Reference proteome</keyword>
<dbReference type="PROSITE" id="PS00592">
    <property type="entry name" value="GH9_2"/>
    <property type="match status" value="1"/>
</dbReference>
<evidence type="ECO:0000256" key="3">
    <source>
        <dbReference type="ARBA" id="ARBA00022801"/>
    </source>
</evidence>
<proteinExistence type="inferred from homology"/>
<evidence type="ECO:0000313" key="12">
    <source>
        <dbReference type="EMBL" id="URE11485.1"/>
    </source>
</evidence>
<name>A0A9E7GB82_9LILI</name>
<organism evidence="12 13">
    <name type="scientific">Musa troglodytarum</name>
    <name type="common">fe'i banana</name>
    <dbReference type="NCBI Taxonomy" id="320322"/>
    <lineage>
        <taxon>Eukaryota</taxon>
        <taxon>Viridiplantae</taxon>
        <taxon>Streptophyta</taxon>
        <taxon>Embryophyta</taxon>
        <taxon>Tracheophyta</taxon>
        <taxon>Spermatophyta</taxon>
        <taxon>Magnoliopsida</taxon>
        <taxon>Liliopsida</taxon>
        <taxon>Zingiberales</taxon>
        <taxon>Musaceae</taxon>
        <taxon>Musa</taxon>
    </lineage>
</organism>
<keyword evidence="3 8" id="KW-0378">Hydrolase</keyword>
<evidence type="ECO:0000256" key="8">
    <source>
        <dbReference type="PROSITE-ProRule" id="PRU10059"/>
    </source>
</evidence>
<evidence type="ECO:0000256" key="9">
    <source>
        <dbReference type="RuleBase" id="RU361166"/>
    </source>
</evidence>
<evidence type="ECO:0000256" key="10">
    <source>
        <dbReference type="SAM" id="Phobius"/>
    </source>
</evidence>
<accession>A0A9E7GB82</accession>
<evidence type="ECO:0000313" key="13">
    <source>
        <dbReference type="Proteomes" id="UP001055439"/>
    </source>
</evidence>
<dbReference type="Pfam" id="PF00759">
    <property type="entry name" value="Glyco_hydro_9"/>
    <property type="match status" value="1"/>
</dbReference>